<keyword evidence="1" id="KW-0812">Transmembrane</keyword>
<keyword evidence="1" id="KW-1133">Transmembrane helix</keyword>
<sequence length="133" mass="14840">MMLARHSLCRGRWGHIIGSAASTSLVKLSRIERVVSFIQLVELALEVLLIKAVSNGFLVDGAAPHARLWPLFTRLSRRVSACLRVIFALFSDLIFFIKVVDAVVEIGIVVLLVLAIDLSAPRRELNRAPRFQH</sequence>
<protein>
    <submittedName>
        <fullName evidence="2">Uncharacterized protein</fullName>
    </submittedName>
</protein>
<accession>A0A7S3I6R6</accession>
<evidence type="ECO:0000256" key="1">
    <source>
        <dbReference type="SAM" id="Phobius"/>
    </source>
</evidence>
<name>A0A7S3I6R6_9SPIT</name>
<reference evidence="2" key="1">
    <citation type="submission" date="2021-01" db="EMBL/GenBank/DDBJ databases">
        <authorList>
            <person name="Corre E."/>
            <person name="Pelletier E."/>
            <person name="Niang G."/>
            <person name="Scheremetjew M."/>
            <person name="Finn R."/>
            <person name="Kale V."/>
            <person name="Holt S."/>
            <person name="Cochrane G."/>
            <person name="Meng A."/>
            <person name="Brown T."/>
            <person name="Cohen L."/>
        </authorList>
    </citation>
    <scope>NUCLEOTIDE SEQUENCE</scope>
    <source>
        <strain evidence="2">Fehren 1</strain>
    </source>
</reference>
<proteinExistence type="predicted"/>
<evidence type="ECO:0000313" key="2">
    <source>
        <dbReference type="EMBL" id="CAE0315136.1"/>
    </source>
</evidence>
<keyword evidence="1" id="KW-0472">Membrane</keyword>
<feature type="transmembrane region" description="Helical" evidence="1">
    <location>
        <begin position="103"/>
        <end position="120"/>
    </location>
</feature>
<dbReference type="AlphaFoldDB" id="A0A7S3I6R6"/>
<dbReference type="EMBL" id="HBIE01033184">
    <property type="protein sequence ID" value="CAE0315136.1"/>
    <property type="molecule type" value="Transcribed_RNA"/>
</dbReference>
<gene>
    <name evidence="2" type="ORF">FEHR0123_LOCUS10063</name>
</gene>
<organism evidence="2">
    <name type="scientific">Favella ehrenbergii</name>
    <dbReference type="NCBI Taxonomy" id="182087"/>
    <lineage>
        <taxon>Eukaryota</taxon>
        <taxon>Sar</taxon>
        <taxon>Alveolata</taxon>
        <taxon>Ciliophora</taxon>
        <taxon>Intramacronucleata</taxon>
        <taxon>Spirotrichea</taxon>
        <taxon>Choreotrichia</taxon>
        <taxon>Tintinnida</taxon>
        <taxon>Xystonellidae</taxon>
        <taxon>Favella</taxon>
    </lineage>
</organism>